<feature type="compositionally biased region" description="Low complexity" evidence="15">
    <location>
        <begin position="173"/>
        <end position="189"/>
    </location>
</feature>
<dbReference type="Pfam" id="PF03556">
    <property type="entry name" value="Cullin_binding"/>
    <property type="match status" value="1"/>
</dbReference>
<evidence type="ECO:0000256" key="7">
    <source>
        <dbReference type="ARBA" id="ARBA00022448"/>
    </source>
</evidence>
<comment type="caution">
    <text evidence="20">The sequence shown here is derived from an EMBL/GenBank/DDBJ whole genome shotgun (WGS) entry which is preliminary data.</text>
</comment>
<feature type="compositionally biased region" description="Acidic residues" evidence="15">
    <location>
        <begin position="1649"/>
        <end position="1662"/>
    </location>
</feature>
<feature type="transmembrane region" description="Helical" evidence="16">
    <location>
        <begin position="1466"/>
        <end position="1485"/>
    </location>
</feature>
<dbReference type="FunFam" id="1.20.1270.60:FF:000072">
    <property type="entry name" value="Sorting nexin MVP1"/>
    <property type="match status" value="1"/>
</dbReference>
<feature type="compositionally biased region" description="Low complexity" evidence="15">
    <location>
        <begin position="1204"/>
        <end position="1217"/>
    </location>
</feature>
<feature type="transmembrane region" description="Helical" evidence="16">
    <location>
        <begin position="707"/>
        <end position="725"/>
    </location>
</feature>
<evidence type="ECO:0000256" key="12">
    <source>
        <dbReference type="ARBA" id="ARBA00023136"/>
    </source>
</evidence>
<dbReference type="Pfam" id="PF14555">
    <property type="entry name" value="UBA_4"/>
    <property type="match status" value="1"/>
</dbReference>
<dbReference type="InterPro" id="IPR005176">
    <property type="entry name" value="PONY_dom"/>
</dbReference>
<feature type="compositionally biased region" description="Polar residues" evidence="15">
    <location>
        <begin position="222"/>
        <end position="239"/>
    </location>
</feature>
<evidence type="ECO:0000256" key="6">
    <source>
        <dbReference type="ARBA" id="ARBA00014268"/>
    </source>
</evidence>
<dbReference type="FunFam" id="3.30.1520.10:FF:000037">
    <property type="entry name" value="Sorting nexin mvp-1"/>
    <property type="match status" value="1"/>
</dbReference>
<evidence type="ECO:0000256" key="15">
    <source>
        <dbReference type="SAM" id="MobiDB-lite"/>
    </source>
</evidence>
<comment type="similarity">
    <text evidence="5">Belongs to the sorting nexin family.</text>
</comment>
<dbReference type="SUPFAM" id="SSF64268">
    <property type="entry name" value="PX domain"/>
    <property type="match status" value="1"/>
</dbReference>
<evidence type="ECO:0000256" key="16">
    <source>
        <dbReference type="SAM" id="Phobius"/>
    </source>
</evidence>
<dbReference type="VEuPathDB" id="FungiDB:BTJ68_09956"/>
<keyword evidence="12 14" id="KW-0472">Membrane</keyword>
<feature type="transmembrane region" description="Helical" evidence="16">
    <location>
        <begin position="1612"/>
        <end position="1636"/>
    </location>
</feature>
<feature type="domain" description="PX" evidence="17">
    <location>
        <begin position="315"/>
        <end position="429"/>
    </location>
</feature>
<dbReference type="Gene3D" id="3.30.1520.10">
    <property type="entry name" value="Phox-like domain"/>
    <property type="match status" value="1"/>
</dbReference>
<dbReference type="GO" id="GO:0032266">
    <property type="term" value="F:phosphatidylinositol-3-phosphate binding"/>
    <property type="evidence" value="ECO:0007669"/>
    <property type="project" value="TreeGrafter"/>
</dbReference>
<evidence type="ECO:0000256" key="4">
    <source>
        <dbReference type="ARBA" id="ARBA00004496"/>
    </source>
</evidence>
<accession>A0A3M7HTD3</accession>
<feature type="compositionally biased region" description="Gly residues" evidence="15">
    <location>
        <begin position="270"/>
        <end position="291"/>
    </location>
</feature>
<feature type="transmembrane region" description="Helical" evidence="16">
    <location>
        <begin position="1538"/>
        <end position="1561"/>
    </location>
</feature>
<dbReference type="SMART" id="SM00724">
    <property type="entry name" value="TLC"/>
    <property type="match status" value="1"/>
</dbReference>
<feature type="compositionally biased region" description="Basic residues" evidence="15">
    <location>
        <begin position="1289"/>
        <end position="1299"/>
    </location>
</feature>
<evidence type="ECO:0000256" key="9">
    <source>
        <dbReference type="ARBA" id="ARBA00022692"/>
    </source>
</evidence>
<name>A0A3M7HTD3_HORWE</name>
<evidence type="ECO:0000259" key="17">
    <source>
        <dbReference type="PROSITE" id="PS50195"/>
    </source>
</evidence>
<evidence type="ECO:0000256" key="14">
    <source>
        <dbReference type="PROSITE-ProRule" id="PRU00205"/>
    </source>
</evidence>
<keyword evidence="10" id="KW-0653">Protein transport</keyword>
<dbReference type="GO" id="GO:0006623">
    <property type="term" value="P:protein targeting to vacuole"/>
    <property type="evidence" value="ECO:0007669"/>
    <property type="project" value="TreeGrafter"/>
</dbReference>
<evidence type="ECO:0000256" key="8">
    <source>
        <dbReference type="ARBA" id="ARBA00022490"/>
    </source>
</evidence>
<dbReference type="InterPro" id="IPR042460">
    <property type="entry name" value="DCN1-like_PONY"/>
</dbReference>
<dbReference type="Pfam" id="PF00787">
    <property type="entry name" value="PX"/>
    <property type="match status" value="1"/>
</dbReference>
<feature type="domain" description="DCUN1" evidence="19">
    <location>
        <begin position="972"/>
        <end position="1174"/>
    </location>
</feature>
<comment type="function">
    <text evidence="1">Required for vacuolar protein sorting.</text>
</comment>
<dbReference type="PROSITE" id="PS50922">
    <property type="entry name" value="TLC"/>
    <property type="match status" value="1"/>
</dbReference>
<keyword evidence="8" id="KW-0963">Cytoplasm</keyword>
<dbReference type="PANTHER" id="PTHR47554">
    <property type="entry name" value="SORTING NEXIN MVP1"/>
    <property type="match status" value="1"/>
</dbReference>
<dbReference type="CDD" id="cd07597">
    <property type="entry name" value="BAR_SNX8"/>
    <property type="match status" value="1"/>
</dbReference>
<dbReference type="Gene3D" id="1.20.1270.60">
    <property type="entry name" value="Arfaptin homology (AH) domain/BAR domain"/>
    <property type="match status" value="1"/>
</dbReference>
<feature type="compositionally biased region" description="Gly residues" evidence="15">
    <location>
        <begin position="250"/>
        <end position="263"/>
    </location>
</feature>
<dbReference type="InterPro" id="IPR035704">
    <property type="entry name" value="SNX8/Mvp1_PX"/>
</dbReference>
<dbReference type="Gene3D" id="1.10.238.10">
    <property type="entry name" value="EF-hand"/>
    <property type="match status" value="2"/>
</dbReference>
<feature type="region of interest" description="Disordered" evidence="15">
    <location>
        <begin position="1646"/>
        <end position="1704"/>
    </location>
</feature>
<dbReference type="PANTHER" id="PTHR47554:SF1">
    <property type="entry name" value="SORTING NEXIN MVP1"/>
    <property type="match status" value="1"/>
</dbReference>
<sequence length="1704" mass="190269">MSLFGDDTDTPANRPKSSLFDDENAQSKNSSSMFGDDPMGGNDSPWTFTPKKSAGRGSLVKSLLAGAGVPDVYVDTFDNLQASGRVDGQECKRLLADSHIAQGDQERIWSIVSSDGESSSIGRNEFNVLVALIGLAQEGEELSLDAVDERRRKLPTPSLPSKKKQHQEPPATPQSQAQTGAQQSTPTQQNGHMRKTSFGAGFGEQDPWASPEMHKAHGHLNGLSSGPQRTTSSFTTGAGDSTDPVPSGTYGNGSAGQAGGSGTWGSTSSFGGGGGHGGFGGAGSASGGGFGDDPNSPSTPRRPAVPRNTTSKGAEETVTVNMLEGKEGMFMFQHRNYEVASVRRNSKVIRRYSDFVWLLDCLHKRYPFRQLPLLPPKRVAINGNHIAADQTFIEKRRRGLARFCNALVRHPVLREEQLVIMFLTVPTELAVWRKQATISVQEEFVGKQLPPNLEDSLPQNLQDTFDTVRSGVRRSADLYINLCNLTERLCKRKEAIAGEYGRFKMNLQSITETSADTYAIDTNDVPLLNEGINGTAKHVGTSQNLLDDESRAWDEGLLEDLKYMRDALVSMRDMFDRRDRYAKDNIPQLEKRIQTNEQKLQGIKAKGDTAKPGEAEKVENAIVNDKQSIVAQHARGVFIKECVRDEIQYFNATQYHVSRLHQDWAQERVKYAELQADNFRGLVDAVESFVKLPFGCPAQLRPSLVEIYTILFTSCIALALLLYQITCEEAEMPKRGVENVETLFEETEPKKALKTAYTAQQKSAISEFTSVTQSDKTTAAKILRQHNWNVGGAINGYNDVGPALRRAVLSQYCEQIGRSRDHLALLCVECIDWRDALYYIISKVLPGDKRPAQNFILAPVRQQKSWFNVALQLGPSALADFDRLRPLARVIRLDCLCVASNKSLRSVIQAFSLAPALAHFLPAGEPVDKQRQLLNYHFRSLPLQVRVDYYAITLAGFNRTAYFNNPNGAANPTRPALSKIFDKYRDNPSEEPDEMNIDGLTELLGEMDIEPGDMGALIFSEIVSSPSLGKVTREGFVDGWSELGVDNLPKMKDVCQQRRLTLNQDMGLFKNVYNAAFPLVLPPGSKTLPLEFATEFWTMLFTPPGLEWKSAQGTPWLDWWLEFQQQIKTKAVNRDLWKQTLNFARETLKDDSLSFWSEESSWPSVIDEFVEWIKTEKRPGENGGNGEAMEVDYARASFTSAPAAYPSASSSMTAPTPNGKAYPPAAPSSAHNMNVRPQRRRKSSSLGADPRGDTGTGSIATHLPQHASTPQDSPPRSKSSKSSSASTSHHARERKRTKLRKGFRRFRRTCYKHTWLLPLLIMLGTVGLYYLTGPGESNPLYPFLFLSYANPPLNERTDTLPAHVGNVTQYGKGPKDFCFVAFYTIVFTFTREFLMQRFIKPVALYCGIRKSGKQSRFLEQFYTAVYFGIAGPVGLYVLSRTPVWFFNVEGMYEGFPHRAHEAWFKAYYLLQASYWAQQGLVLVLLLEKPRKDFKELVLHHIVTLALIWLSYRFHFAYMGVPVYITHDVSDFFLATSKLLNYINSPITPFYFASFLGIWAYCRHYLNLVIIKSLLLPGHIPFTSIPTGQFATVGPYDLDWITQQYKCWISHGITFSLLAILQIINLFWFFLICRILWRYLATGVEKDERSDDDEEDEEIDEVEGAPPTSAAGKPALEVNGEPVTPSEVPATGVESKGKEDVVRRK</sequence>
<comment type="subcellular location">
    <subcellularLocation>
        <location evidence="4">Cytoplasm</location>
    </subcellularLocation>
    <subcellularLocation>
        <location evidence="2">Membrane</location>
        <topology evidence="2">Multi-pass membrane protein</topology>
    </subcellularLocation>
    <subcellularLocation>
        <location evidence="3">Membrane</location>
        <topology evidence="3">Peripheral membrane protein</topology>
        <orientation evidence="3">Cytoplasmic side</orientation>
    </subcellularLocation>
</comment>
<dbReference type="SUPFAM" id="SSF46934">
    <property type="entry name" value="UBA-like"/>
    <property type="match status" value="1"/>
</dbReference>
<dbReference type="SMART" id="SM00312">
    <property type="entry name" value="PX"/>
    <property type="match status" value="1"/>
</dbReference>
<keyword evidence="7" id="KW-0813">Transport</keyword>
<gene>
    <name evidence="20" type="ORF">D0860_01074</name>
</gene>
<dbReference type="GO" id="GO:0005768">
    <property type="term" value="C:endosome"/>
    <property type="evidence" value="ECO:0007669"/>
    <property type="project" value="TreeGrafter"/>
</dbReference>
<evidence type="ECO:0000313" key="21">
    <source>
        <dbReference type="Proteomes" id="UP000280598"/>
    </source>
</evidence>
<feature type="compositionally biased region" description="Basic and acidic residues" evidence="15">
    <location>
        <begin position="1694"/>
        <end position="1704"/>
    </location>
</feature>
<dbReference type="InterPro" id="IPR006634">
    <property type="entry name" value="TLC-dom"/>
</dbReference>
<dbReference type="GO" id="GO:0005829">
    <property type="term" value="C:cytosol"/>
    <property type="evidence" value="ECO:0007669"/>
    <property type="project" value="GOC"/>
</dbReference>
<dbReference type="InterPro" id="IPR027267">
    <property type="entry name" value="AH/BAR_dom_sf"/>
</dbReference>
<dbReference type="Gene3D" id="1.10.238.200">
    <property type="entry name" value="Cullin, PONY binding domain"/>
    <property type="match status" value="1"/>
</dbReference>
<feature type="compositionally biased region" description="Low complexity" evidence="15">
    <location>
        <begin position="1274"/>
        <end position="1288"/>
    </location>
</feature>
<organism evidence="20 21">
    <name type="scientific">Hortaea werneckii</name>
    <name type="common">Black yeast</name>
    <name type="synonym">Cladosporium werneckii</name>
    <dbReference type="NCBI Taxonomy" id="91943"/>
    <lineage>
        <taxon>Eukaryota</taxon>
        <taxon>Fungi</taxon>
        <taxon>Dikarya</taxon>
        <taxon>Ascomycota</taxon>
        <taxon>Pezizomycotina</taxon>
        <taxon>Dothideomycetes</taxon>
        <taxon>Dothideomycetidae</taxon>
        <taxon>Mycosphaerellales</taxon>
        <taxon>Teratosphaeriaceae</taxon>
        <taxon>Hortaea</taxon>
    </lineage>
</organism>
<evidence type="ECO:0000259" key="19">
    <source>
        <dbReference type="PROSITE" id="PS51229"/>
    </source>
</evidence>
<evidence type="ECO:0000256" key="11">
    <source>
        <dbReference type="ARBA" id="ARBA00022989"/>
    </source>
</evidence>
<evidence type="ECO:0000256" key="3">
    <source>
        <dbReference type="ARBA" id="ARBA00004287"/>
    </source>
</evidence>
<proteinExistence type="inferred from homology"/>
<feature type="transmembrane region" description="Helical" evidence="16">
    <location>
        <begin position="1380"/>
        <end position="1399"/>
    </location>
</feature>
<feature type="transmembrane region" description="Helical" evidence="16">
    <location>
        <begin position="1497"/>
        <end position="1518"/>
    </location>
</feature>
<dbReference type="InterPro" id="IPR001683">
    <property type="entry name" value="PX_dom"/>
</dbReference>
<dbReference type="InterPro" id="IPR045734">
    <property type="entry name" value="Snx8_BAR_dom"/>
</dbReference>
<evidence type="ECO:0000256" key="13">
    <source>
        <dbReference type="ARBA" id="ARBA00072009"/>
    </source>
</evidence>
<dbReference type="PROSITE" id="PS50195">
    <property type="entry name" value="PX"/>
    <property type="match status" value="1"/>
</dbReference>
<feature type="transmembrane region" description="Helical" evidence="16">
    <location>
        <begin position="1314"/>
        <end position="1332"/>
    </location>
</feature>
<feature type="region of interest" description="Disordered" evidence="15">
    <location>
        <begin position="154"/>
        <end position="316"/>
    </location>
</feature>
<keyword evidence="9 14" id="KW-0812">Transmembrane</keyword>
<dbReference type="GO" id="GO:0016020">
    <property type="term" value="C:membrane"/>
    <property type="evidence" value="ECO:0007669"/>
    <property type="project" value="UniProtKB-SubCell"/>
</dbReference>
<feature type="region of interest" description="Disordered" evidence="15">
    <location>
        <begin position="1204"/>
        <end position="1299"/>
    </location>
</feature>
<feature type="domain" description="TLC" evidence="18">
    <location>
        <begin position="1412"/>
        <end position="1640"/>
    </location>
</feature>
<dbReference type="InterPro" id="IPR028662">
    <property type="entry name" value="SNX8/Mvp1"/>
</dbReference>
<reference evidence="20 21" key="1">
    <citation type="journal article" date="2018" name="BMC Genomics">
        <title>Genomic evidence for intraspecific hybridization in a clonal and extremely halotolerant yeast.</title>
        <authorList>
            <person name="Gostincar C."/>
            <person name="Stajich J.E."/>
            <person name="Zupancic J."/>
            <person name="Zalar P."/>
            <person name="Gunde-Cimerman N."/>
        </authorList>
    </citation>
    <scope>NUCLEOTIDE SEQUENCE [LARGE SCALE GENOMIC DNA]</scope>
    <source>
        <strain evidence="20 21">EXF-562</strain>
    </source>
</reference>
<feature type="transmembrane region" description="Helical" evidence="16">
    <location>
        <begin position="1420"/>
        <end position="1446"/>
    </location>
</feature>
<dbReference type="InterPro" id="IPR009060">
    <property type="entry name" value="UBA-like_sf"/>
</dbReference>
<feature type="transmembrane region" description="Helical" evidence="16">
    <location>
        <begin position="1573"/>
        <end position="1592"/>
    </location>
</feature>
<dbReference type="CDD" id="cd06866">
    <property type="entry name" value="PX_SNX8_Mvp1p_like"/>
    <property type="match status" value="1"/>
</dbReference>
<dbReference type="VEuPathDB" id="FungiDB:BTJ68_10614"/>
<evidence type="ECO:0000256" key="5">
    <source>
        <dbReference type="ARBA" id="ARBA00010883"/>
    </source>
</evidence>
<dbReference type="EMBL" id="QWIS01000011">
    <property type="protein sequence ID" value="RMZ16406.1"/>
    <property type="molecule type" value="Genomic_DNA"/>
</dbReference>
<feature type="region of interest" description="Disordered" evidence="15">
    <location>
        <begin position="1"/>
        <end position="54"/>
    </location>
</feature>
<dbReference type="Pfam" id="PF19566">
    <property type="entry name" value="Snx8_BAR_dom"/>
    <property type="match status" value="1"/>
</dbReference>
<evidence type="ECO:0000259" key="18">
    <source>
        <dbReference type="PROSITE" id="PS50922"/>
    </source>
</evidence>
<dbReference type="PROSITE" id="PS51229">
    <property type="entry name" value="DCUN1"/>
    <property type="match status" value="1"/>
</dbReference>
<dbReference type="GO" id="GO:0042147">
    <property type="term" value="P:retrograde transport, endosome to Golgi"/>
    <property type="evidence" value="ECO:0007669"/>
    <property type="project" value="InterPro"/>
</dbReference>
<evidence type="ECO:0000256" key="2">
    <source>
        <dbReference type="ARBA" id="ARBA00004141"/>
    </source>
</evidence>
<evidence type="ECO:0000256" key="1">
    <source>
        <dbReference type="ARBA" id="ARBA00002474"/>
    </source>
</evidence>
<dbReference type="InterPro" id="IPR036871">
    <property type="entry name" value="PX_dom_sf"/>
</dbReference>
<dbReference type="Pfam" id="PF03798">
    <property type="entry name" value="TRAM_LAG1_CLN8"/>
    <property type="match status" value="1"/>
</dbReference>
<dbReference type="Proteomes" id="UP000280598">
    <property type="component" value="Unassembled WGS sequence"/>
</dbReference>
<evidence type="ECO:0000313" key="20">
    <source>
        <dbReference type="EMBL" id="RMZ16406.1"/>
    </source>
</evidence>
<evidence type="ECO:0000256" key="10">
    <source>
        <dbReference type="ARBA" id="ARBA00022927"/>
    </source>
</evidence>
<dbReference type="Gene3D" id="1.10.8.10">
    <property type="entry name" value="DNA helicase RuvA subunit, C-terminal domain"/>
    <property type="match status" value="1"/>
</dbReference>
<keyword evidence="11 16" id="KW-1133">Transmembrane helix</keyword>
<protein>
    <recommendedName>
        <fullName evidence="6">Sorting nexin MVP1</fullName>
    </recommendedName>
    <alternativeName>
        <fullName evidence="13">Sorting nexin mvp1</fullName>
    </alternativeName>
</protein>